<dbReference type="GO" id="GO:0005886">
    <property type="term" value="C:plasma membrane"/>
    <property type="evidence" value="ECO:0007669"/>
    <property type="project" value="UniProtKB-SubCell"/>
</dbReference>
<evidence type="ECO:0000313" key="3">
    <source>
        <dbReference type="Proteomes" id="UP000287547"/>
    </source>
</evidence>
<feature type="transmembrane region" description="Helical" evidence="1">
    <location>
        <begin position="293"/>
        <end position="311"/>
    </location>
</feature>
<keyword evidence="1" id="KW-0472">Membrane</keyword>
<keyword evidence="1" id="KW-0812">Transmembrane</keyword>
<dbReference type="EMBL" id="QHKI01000004">
    <property type="protein sequence ID" value="RSM88495.1"/>
    <property type="molecule type" value="Genomic_DNA"/>
</dbReference>
<feature type="transmembrane region" description="Helical" evidence="1">
    <location>
        <begin position="115"/>
        <end position="142"/>
    </location>
</feature>
<name>A0A428ZKA8_KIBAR</name>
<feature type="transmembrane region" description="Helical" evidence="1">
    <location>
        <begin position="162"/>
        <end position="183"/>
    </location>
</feature>
<dbReference type="Proteomes" id="UP000287547">
    <property type="component" value="Unassembled WGS sequence"/>
</dbReference>
<feature type="transmembrane region" description="Helical" evidence="1">
    <location>
        <begin position="34"/>
        <end position="53"/>
    </location>
</feature>
<protein>
    <recommendedName>
        <fullName evidence="4">ABC transporter permease</fullName>
    </recommendedName>
</protein>
<organism evidence="2 3">
    <name type="scientific">Kibdelosporangium aridum</name>
    <dbReference type="NCBI Taxonomy" id="2030"/>
    <lineage>
        <taxon>Bacteria</taxon>
        <taxon>Bacillati</taxon>
        <taxon>Actinomycetota</taxon>
        <taxon>Actinomycetes</taxon>
        <taxon>Pseudonocardiales</taxon>
        <taxon>Pseudonocardiaceae</taxon>
        <taxon>Kibdelosporangium</taxon>
    </lineage>
</organism>
<sequence length="316" mass="34088">MGTARTDAGRTHVGVPAFGEGGRVIWVTWRQQRLQIFAVVGIVAALSLVLVYLRSQAVNGALSDTNQLIVSYILLLLVVLPVLLGMFFGAPLFAREIEQGTHVFALTQSVSRTRWLITKAAMACGSLAVAMFVLGVVAAWAFEPMKSTMQTRLETGQFEAQGVVVGGYAILAFAVGATAGLVLRNTLAAMVVTLIMYGAVLLTLGQSVRENYAEPSYFEAPVNQVASQAEPGRSWQVDYGFVDATGKQFPLLSTRYCAAEPNVRACFDRMNFVASYSKAHLPNQFWRFQFTELGLVLALSALVLGAGVGVSRRPLA</sequence>
<dbReference type="OrthoDB" id="3579673at2"/>
<keyword evidence="1" id="KW-1133">Transmembrane helix</keyword>
<feature type="transmembrane region" description="Helical" evidence="1">
    <location>
        <begin position="190"/>
        <end position="208"/>
    </location>
</feature>
<feature type="transmembrane region" description="Helical" evidence="1">
    <location>
        <begin position="73"/>
        <end position="94"/>
    </location>
</feature>
<evidence type="ECO:0000313" key="2">
    <source>
        <dbReference type="EMBL" id="RSM88495.1"/>
    </source>
</evidence>
<accession>A0A428ZKA8</accession>
<dbReference type="AlphaFoldDB" id="A0A428ZKA8"/>
<proteinExistence type="predicted"/>
<evidence type="ECO:0008006" key="4">
    <source>
        <dbReference type="Google" id="ProtNLM"/>
    </source>
</evidence>
<gene>
    <name evidence="2" type="ORF">DMH04_07570</name>
</gene>
<reference evidence="2 3" key="1">
    <citation type="submission" date="2018-05" db="EMBL/GenBank/DDBJ databases">
        <title>Evolution of GPA BGCs.</title>
        <authorList>
            <person name="Waglechner N."/>
            <person name="Wright G.D."/>
        </authorList>
    </citation>
    <scope>NUCLEOTIDE SEQUENCE [LARGE SCALE GENOMIC DNA]</scope>
    <source>
        <strain evidence="2 3">A82846</strain>
    </source>
</reference>
<dbReference type="GO" id="GO:0140359">
    <property type="term" value="F:ABC-type transporter activity"/>
    <property type="evidence" value="ECO:0007669"/>
    <property type="project" value="InterPro"/>
</dbReference>
<evidence type="ECO:0000256" key="1">
    <source>
        <dbReference type="SAM" id="Phobius"/>
    </source>
</evidence>
<comment type="caution">
    <text evidence="2">The sequence shown here is derived from an EMBL/GenBank/DDBJ whole genome shotgun (WGS) entry which is preliminary data.</text>
</comment>